<dbReference type="AlphaFoldDB" id="A0A239WDC8"/>
<evidence type="ECO:0000256" key="1">
    <source>
        <dbReference type="SAM" id="Phobius"/>
    </source>
</evidence>
<dbReference type="KEGG" id="saco:SAME_00124"/>
<protein>
    <submittedName>
        <fullName evidence="2">Sucrose operon repressor (Scr operon regulatory protein)</fullName>
    </submittedName>
</protein>
<accession>A0A239WDC8</accession>
<keyword evidence="1" id="KW-0812">Transmembrane</keyword>
<name>A0A239WDC8_STRAI</name>
<keyword evidence="1" id="KW-1133">Transmembrane helix</keyword>
<organism evidence="2 3">
    <name type="scientific">Streptococcus acidominimus</name>
    <dbReference type="NCBI Taxonomy" id="1326"/>
    <lineage>
        <taxon>Bacteria</taxon>
        <taxon>Bacillati</taxon>
        <taxon>Bacillota</taxon>
        <taxon>Bacilli</taxon>
        <taxon>Lactobacillales</taxon>
        <taxon>Streptococcaceae</taxon>
        <taxon>Streptococcus</taxon>
    </lineage>
</organism>
<keyword evidence="1" id="KW-0472">Membrane</keyword>
<feature type="transmembrane region" description="Helical" evidence="1">
    <location>
        <begin position="41"/>
        <end position="61"/>
    </location>
</feature>
<dbReference type="OrthoDB" id="9796186at2"/>
<gene>
    <name evidence="2" type="primary">scrR_1</name>
    <name evidence="2" type="ORF">SAMEA4504048_00124</name>
</gene>
<dbReference type="Proteomes" id="UP000215144">
    <property type="component" value="Chromosome 1"/>
</dbReference>
<reference evidence="2 3" key="1">
    <citation type="submission" date="2017-06" db="EMBL/GenBank/DDBJ databases">
        <authorList>
            <consortium name="Pathogen Informatics"/>
        </authorList>
    </citation>
    <scope>NUCLEOTIDE SEQUENCE [LARGE SCALE GENOMIC DNA]</scope>
    <source>
        <strain evidence="2 3">NCTC11291</strain>
    </source>
</reference>
<proteinExistence type="predicted"/>
<dbReference type="RefSeq" id="WP_095121357.1">
    <property type="nucleotide sequence ID" value="NZ_LT906454.1"/>
</dbReference>
<evidence type="ECO:0000313" key="3">
    <source>
        <dbReference type="Proteomes" id="UP000215144"/>
    </source>
</evidence>
<sequence length="63" mass="7313">MLREYVTMARQNKVDGIIAITYSNIDEYITSDMAVVSIDRFFRLIQILFLVIIITVVIKGLKF</sequence>
<dbReference type="EMBL" id="LT906454">
    <property type="protein sequence ID" value="SNV32199.1"/>
    <property type="molecule type" value="Genomic_DNA"/>
</dbReference>
<evidence type="ECO:0000313" key="2">
    <source>
        <dbReference type="EMBL" id="SNV32199.1"/>
    </source>
</evidence>